<dbReference type="PANTHER" id="PTHR43877:SF1">
    <property type="entry name" value="ACETYLTRANSFERASE"/>
    <property type="match status" value="1"/>
</dbReference>
<keyword evidence="1" id="KW-0808">Transferase</keyword>
<protein>
    <submittedName>
        <fullName evidence="4">GNAT family N-acetyltransferase</fullName>
    </submittedName>
</protein>
<organism evidence="4 5">
    <name type="scientific">Streptomyces johnsoniae</name>
    <dbReference type="NCBI Taxonomy" id="3075532"/>
    <lineage>
        <taxon>Bacteria</taxon>
        <taxon>Bacillati</taxon>
        <taxon>Actinomycetota</taxon>
        <taxon>Actinomycetes</taxon>
        <taxon>Kitasatosporales</taxon>
        <taxon>Streptomycetaceae</taxon>
        <taxon>Streptomyces</taxon>
    </lineage>
</organism>
<feature type="domain" description="N-acetyltransferase" evidence="3">
    <location>
        <begin position="140"/>
        <end position="305"/>
    </location>
</feature>
<evidence type="ECO:0000313" key="5">
    <source>
        <dbReference type="Proteomes" id="UP001183615"/>
    </source>
</evidence>
<reference evidence="5" key="1">
    <citation type="submission" date="2023-07" db="EMBL/GenBank/DDBJ databases">
        <title>30 novel species of actinomycetes from the DSMZ collection.</title>
        <authorList>
            <person name="Nouioui I."/>
        </authorList>
    </citation>
    <scope>NUCLEOTIDE SEQUENCE [LARGE SCALE GENOMIC DNA]</scope>
    <source>
        <strain evidence="5">DSM 41886</strain>
    </source>
</reference>
<dbReference type="InterPro" id="IPR050832">
    <property type="entry name" value="Bact_Acetyltransf"/>
</dbReference>
<dbReference type="SUPFAM" id="SSF55729">
    <property type="entry name" value="Acyl-CoA N-acyltransferases (Nat)"/>
    <property type="match status" value="1"/>
</dbReference>
<accession>A0ABU2S5X7</accession>
<dbReference type="InterPro" id="IPR000182">
    <property type="entry name" value="GNAT_dom"/>
</dbReference>
<dbReference type="Proteomes" id="UP001183615">
    <property type="component" value="Unassembled WGS sequence"/>
</dbReference>
<dbReference type="Pfam" id="PF00583">
    <property type="entry name" value="Acetyltransf_1"/>
    <property type="match status" value="1"/>
</dbReference>
<gene>
    <name evidence="4" type="ORF">RM779_11670</name>
</gene>
<comment type="caution">
    <text evidence="4">The sequence shown here is derived from an EMBL/GenBank/DDBJ whole genome shotgun (WGS) entry which is preliminary data.</text>
</comment>
<sequence>MRAAWRPRALDPLLPRAIPLPRPAAGDVLLCVPGAAGVYRRKRPDPESFDASWCAADRHELHADLTGPDRAAALDALLTAWEEHLVPWPPGADAEAVFTWPSRDAALVPVLRGHGLTPQRVAAVRPAGRTVPWPRRAPEACVRPLGPADLEAAAALWLAELHWEAQFGSCVIRPSTARNVGRQLAGALGWVAEAGGRLVGLLAVEDPRRTAWAARLARARHPGYLTSLMVSPAYRGSGIGTALVRTAHAALEEAGCTVTMLHYAALNPLSAPFWHRCGYRPLWTTWTGPAHRGRVNGARASVPPG</sequence>
<keyword evidence="2" id="KW-0012">Acyltransferase</keyword>
<dbReference type="RefSeq" id="WP_311617606.1">
    <property type="nucleotide sequence ID" value="NZ_JAVREV010000005.1"/>
</dbReference>
<dbReference type="CDD" id="cd04301">
    <property type="entry name" value="NAT_SF"/>
    <property type="match status" value="1"/>
</dbReference>
<evidence type="ECO:0000256" key="1">
    <source>
        <dbReference type="ARBA" id="ARBA00022679"/>
    </source>
</evidence>
<dbReference type="PROSITE" id="PS51186">
    <property type="entry name" value="GNAT"/>
    <property type="match status" value="1"/>
</dbReference>
<dbReference type="PANTHER" id="PTHR43877">
    <property type="entry name" value="AMINOALKYLPHOSPHONATE N-ACETYLTRANSFERASE-RELATED-RELATED"/>
    <property type="match status" value="1"/>
</dbReference>
<dbReference type="Gene3D" id="3.40.630.30">
    <property type="match status" value="1"/>
</dbReference>
<keyword evidence="5" id="KW-1185">Reference proteome</keyword>
<dbReference type="EMBL" id="JAVREV010000005">
    <property type="protein sequence ID" value="MDT0443249.1"/>
    <property type="molecule type" value="Genomic_DNA"/>
</dbReference>
<name>A0ABU2S5X7_9ACTN</name>
<evidence type="ECO:0000256" key="2">
    <source>
        <dbReference type="ARBA" id="ARBA00023315"/>
    </source>
</evidence>
<proteinExistence type="predicted"/>
<dbReference type="InterPro" id="IPR016181">
    <property type="entry name" value="Acyl_CoA_acyltransferase"/>
</dbReference>
<evidence type="ECO:0000313" key="4">
    <source>
        <dbReference type="EMBL" id="MDT0443249.1"/>
    </source>
</evidence>
<evidence type="ECO:0000259" key="3">
    <source>
        <dbReference type="PROSITE" id="PS51186"/>
    </source>
</evidence>